<keyword evidence="1" id="KW-0732">Signal</keyword>
<dbReference type="Proteomes" id="UP001331761">
    <property type="component" value="Unassembled WGS sequence"/>
</dbReference>
<protein>
    <submittedName>
        <fullName evidence="2">Leucine Rich repeat-containing domain protein</fullName>
    </submittedName>
</protein>
<name>A0AAN8F4T8_TRICO</name>
<evidence type="ECO:0000256" key="1">
    <source>
        <dbReference type="SAM" id="SignalP"/>
    </source>
</evidence>
<keyword evidence="3" id="KW-1185">Reference proteome</keyword>
<dbReference type="EMBL" id="WIXE01022437">
    <property type="protein sequence ID" value="KAK5967467.1"/>
    <property type="molecule type" value="Genomic_DNA"/>
</dbReference>
<evidence type="ECO:0000313" key="2">
    <source>
        <dbReference type="EMBL" id="KAK5967467.1"/>
    </source>
</evidence>
<proteinExistence type="predicted"/>
<dbReference type="Gene3D" id="3.80.10.10">
    <property type="entry name" value="Ribonuclease Inhibitor"/>
    <property type="match status" value="1"/>
</dbReference>
<organism evidence="2 3">
    <name type="scientific">Trichostrongylus colubriformis</name>
    <name type="common">Black scour worm</name>
    <dbReference type="NCBI Taxonomy" id="6319"/>
    <lineage>
        <taxon>Eukaryota</taxon>
        <taxon>Metazoa</taxon>
        <taxon>Ecdysozoa</taxon>
        <taxon>Nematoda</taxon>
        <taxon>Chromadorea</taxon>
        <taxon>Rhabditida</taxon>
        <taxon>Rhabditina</taxon>
        <taxon>Rhabditomorpha</taxon>
        <taxon>Strongyloidea</taxon>
        <taxon>Trichostrongylidae</taxon>
        <taxon>Trichostrongylus</taxon>
    </lineage>
</organism>
<evidence type="ECO:0000313" key="3">
    <source>
        <dbReference type="Proteomes" id="UP001331761"/>
    </source>
</evidence>
<dbReference type="AlphaFoldDB" id="A0AAN8F4T8"/>
<dbReference type="SUPFAM" id="SSF52047">
    <property type="entry name" value="RNI-like"/>
    <property type="match status" value="1"/>
</dbReference>
<feature type="signal peptide" evidence="1">
    <location>
        <begin position="1"/>
        <end position="16"/>
    </location>
</feature>
<gene>
    <name evidence="2" type="ORF">GCK32_006099</name>
</gene>
<accession>A0AAN8F4T8</accession>
<sequence>MRLFVVVAVLASTVTPRQIVTVPGCPDLDVLETEVDTSADFLNNLLLCFCKVQEKGNVDVSCLYGSSLEHLGKATTAVKKANLTTNKITFQHIEFADTRLPSFAELAPALASLEIRECTNPEPLIVLENTFKGLETTLKNLTIDSCSLKEIPAAITDLEQLETLVLSNNKIEHVHAPRLSNKKEVSTVNIAEEKF</sequence>
<comment type="caution">
    <text evidence="2">The sequence shown here is derived from an EMBL/GenBank/DDBJ whole genome shotgun (WGS) entry which is preliminary data.</text>
</comment>
<dbReference type="InterPro" id="IPR032675">
    <property type="entry name" value="LRR_dom_sf"/>
</dbReference>
<feature type="chain" id="PRO_5042848709" evidence="1">
    <location>
        <begin position="17"/>
        <end position="195"/>
    </location>
</feature>
<reference evidence="2 3" key="1">
    <citation type="submission" date="2019-10" db="EMBL/GenBank/DDBJ databases">
        <title>Assembly and Annotation for the nematode Trichostrongylus colubriformis.</title>
        <authorList>
            <person name="Martin J."/>
        </authorList>
    </citation>
    <scope>NUCLEOTIDE SEQUENCE [LARGE SCALE GENOMIC DNA]</scope>
    <source>
        <strain evidence="2">G859</strain>
        <tissue evidence="2">Whole worm</tissue>
    </source>
</reference>